<dbReference type="Proteomes" id="UP000183687">
    <property type="component" value="Unassembled WGS sequence"/>
</dbReference>
<protein>
    <submittedName>
        <fullName evidence="1">Uncharacterized protein</fullName>
    </submittedName>
</protein>
<name>A0AB38A4S6_9ACTN</name>
<evidence type="ECO:0000313" key="2">
    <source>
        <dbReference type="Proteomes" id="UP000183687"/>
    </source>
</evidence>
<gene>
    <name evidence="1" type="ORF">SAMN04489746_0203</name>
</gene>
<comment type="caution">
    <text evidence="1">The sequence shown here is derived from an EMBL/GenBank/DDBJ whole genome shotgun (WGS) entry which is preliminary data.</text>
</comment>
<organism evidence="1 2">
    <name type="scientific">Atopobium minutum</name>
    <dbReference type="NCBI Taxonomy" id="1381"/>
    <lineage>
        <taxon>Bacteria</taxon>
        <taxon>Bacillati</taxon>
        <taxon>Actinomycetota</taxon>
        <taxon>Coriobacteriia</taxon>
        <taxon>Coriobacteriales</taxon>
        <taxon>Atopobiaceae</taxon>
        <taxon>Atopobium</taxon>
    </lineage>
</organism>
<reference evidence="1 2" key="1">
    <citation type="submission" date="2016-10" db="EMBL/GenBank/DDBJ databases">
        <authorList>
            <person name="Varghese N."/>
            <person name="Submissions S."/>
        </authorList>
    </citation>
    <scope>NUCLEOTIDE SEQUENCE [LARGE SCALE GENOMIC DNA]</scope>
    <source>
        <strain evidence="1 2">DSM 20586</strain>
    </source>
</reference>
<sequence>MTDNLTDEQLAELMSTQDTHDEDDVAEVEEVVYEQS</sequence>
<proteinExistence type="predicted"/>
<accession>A0AB38A4S6</accession>
<dbReference type="EMBL" id="FNSH01000001">
    <property type="protein sequence ID" value="SEB43290.1"/>
    <property type="molecule type" value="Genomic_DNA"/>
</dbReference>
<dbReference type="AlphaFoldDB" id="A0AB38A4S6"/>
<evidence type="ECO:0000313" key="1">
    <source>
        <dbReference type="EMBL" id="SEB43290.1"/>
    </source>
</evidence>